<keyword evidence="1" id="KW-0732">Signal</keyword>
<gene>
    <name evidence="2" type="ORF">Z043_110190</name>
</gene>
<sequence>MHSQWIFQWTLLIFSPCFTQCWDPPAKFTKVDLWAKRGFQYVKMTLCRRVSFLMESECEKFSKVHPSGVAVYLSRPASDQVLTILPDTHPGGLHSVQHGPRLLFPVAGGPRRPQRFSPGSSAHDAVLVLDPSPEETFGHPLVLFHLDFNVTRRKCSHMGGLLLGQDCLSWALKSRCQNQLKRRQWPSERPGATAHMHEEAAAHSVKAERARRHCEVHFLPLVVGVRDSNRTQRLHCVDHPDFARCPRPLPLFVPGELVSSCEFSRNTRRCHENALATHLTCRLYQTCDHAVLLSGGWRQQITYQSHVSNLQTFYHMLRKNGFQKNHIKIFFAGSGQVLETETEEVYPATEKEAIRKHISFICRRQHCADSLVLYFNSPTLSDGTMLLWDANNNGVADPKECYSVNELLVDLAGCRAKRVLLFVEQSYSAAVHKRLSGSLKHRNVVLFTSAPWTGTADLWGSLHPTECLIDHLNQAPAMVYHGGHVAELLNVTLAGAPCNNTPALTDVELRKEYMGCQNLPTALWHNSRRRPGEK</sequence>
<evidence type="ECO:0000256" key="1">
    <source>
        <dbReference type="SAM" id="SignalP"/>
    </source>
</evidence>
<dbReference type="PANTHER" id="PTHR35842">
    <property type="entry name" value="SI:CH211-67E16.11"/>
    <property type="match status" value="1"/>
</dbReference>
<dbReference type="EMBL" id="JARO02003216">
    <property type="protein sequence ID" value="KPP70945.1"/>
    <property type="molecule type" value="Genomic_DNA"/>
</dbReference>
<dbReference type="PANTHER" id="PTHR35842:SF1">
    <property type="entry name" value="SI:CH211-67E16.11"/>
    <property type="match status" value="1"/>
</dbReference>
<feature type="chain" id="PRO_5006027410" evidence="1">
    <location>
        <begin position="22"/>
        <end position="534"/>
    </location>
</feature>
<comment type="caution">
    <text evidence="2">The sequence shown here is derived from an EMBL/GenBank/DDBJ whole genome shotgun (WGS) entry which is preliminary data.</text>
</comment>
<dbReference type="Proteomes" id="UP000034805">
    <property type="component" value="Unassembled WGS sequence"/>
</dbReference>
<feature type="signal peptide" evidence="1">
    <location>
        <begin position="1"/>
        <end position="21"/>
    </location>
</feature>
<proteinExistence type="predicted"/>
<name>A0A0N8K024_SCLFO</name>
<organism evidence="2 3">
    <name type="scientific">Scleropages formosus</name>
    <name type="common">Asian bonytongue</name>
    <name type="synonym">Osteoglossum formosum</name>
    <dbReference type="NCBI Taxonomy" id="113540"/>
    <lineage>
        <taxon>Eukaryota</taxon>
        <taxon>Metazoa</taxon>
        <taxon>Chordata</taxon>
        <taxon>Craniata</taxon>
        <taxon>Vertebrata</taxon>
        <taxon>Euteleostomi</taxon>
        <taxon>Actinopterygii</taxon>
        <taxon>Neopterygii</taxon>
        <taxon>Teleostei</taxon>
        <taxon>Osteoglossocephala</taxon>
        <taxon>Osteoglossomorpha</taxon>
        <taxon>Osteoglossiformes</taxon>
        <taxon>Osteoglossidae</taxon>
        <taxon>Scleropages</taxon>
    </lineage>
</organism>
<accession>A0A0N8K024</accession>
<evidence type="ECO:0000313" key="2">
    <source>
        <dbReference type="EMBL" id="KPP70945.1"/>
    </source>
</evidence>
<reference evidence="2 3" key="1">
    <citation type="submission" date="2015-08" db="EMBL/GenBank/DDBJ databases">
        <title>The genome of the Asian arowana (Scleropages formosus).</title>
        <authorList>
            <person name="Tan M.H."/>
            <person name="Gan H.M."/>
            <person name="Croft L.J."/>
            <person name="Austin C.M."/>
        </authorList>
    </citation>
    <scope>NUCLEOTIDE SEQUENCE [LARGE SCALE GENOMIC DNA]</scope>
    <source>
        <strain evidence="2">Aro1</strain>
    </source>
</reference>
<evidence type="ECO:0000313" key="3">
    <source>
        <dbReference type="Proteomes" id="UP000034805"/>
    </source>
</evidence>
<dbReference type="AlphaFoldDB" id="A0A0N8K024"/>
<protein>
    <submittedName>
        <fullName evidence="2">Uncharacterized protein</fullName>
    </submittedName>
</protein>